<dbReference type="AlphaFoldDB" id="A0A8H5FNZ4"/>
<accession>A0A8H5FNZ4</accession>
<dbReference type="EMBL" id="JAACJN010000433">
    <property type="protein sequence ID" value="KAF5343796.1"/>
    <property type="molecule type" value="Genomic_DNA"/>
</dbReference>
<evidence type="ECO:0000313" key="1">
    <source>
        <dbReference type="EMBL" id="KAF5343796.1"/>
    </source>
</evidence>
<evidence type="ECO:0000313" key="2">
    <source>
        <dbReference type="Proteomes" id="UP000518752"/>
    </source>
</evidence>
<sequence>MYLIRMLSWHGSPMASLLDMINYILDHAELGTPHDEMPSSQELCEMFGCQMKWIWSIGYACRDDTTYPADLASYGSSEGERRFNFITKKYKKLGDVMRHFALLPDYHGRTCHLYDVLGSLLTSVANRAWNLLVYFVNNSHTNLKSCPAPAGLPSATVLDFTNPLLSPGINAGMASTTFAAELTLASLKADSEEQRRAIWKKYDDYCARRRSISKPYESIPLSHLYAPPHWPSKYATHWLWGSQVDDWVKVAEYTVKKLMPLNLDEPVPQDIVDDVINFSEKVKDEALAAGKYQGFPFRYEGELRNFGPMLEWDEEKYRSQDRFHTQCRECRTWLPSRGDWRKCSACGVRRPLEDCEIQWNPAPDDYELNKFAMIAPNLNRLAPSLKSGSKNAKWTAIVTQCPWKAAWVWKRQCNVIAEIYLRR</sequence>
<keyword evidence="2" id="KW-1185">Reference proteome</keyword>
<reference evidence="1 2" key="1">
    <citation type="journal article" date="2020" name="ISME J.">
        <title>Uncovering the hidden diversity of litter-decomposition mechanisms in mushroom-forming fungi.</title>
        <authorList>
            <person name="Floudas D."/>
            <person name="Bentzer J."/>
            <person name="Ahren D."/>
            <person name="Johansson T."/>
            <person name="Persson P."/>
            <person name="Tunlid A."/>
        </authorList>
    </citation>
    <scope>NUCLEOTIDE SEQUENCE [LARGE SCALE GENOMIC DNA]</scope>
    <source>
        <strain evidence="1 2">CBS 406.79</strain>
    </source>
</reference>
<name>A0A8H5FNZ4_9AGAR</name>
<gene>
    <name evidence="1" type="ORF">D9757_014118</name>
</gene>
<organism evidence="1 2">
    <name type="scientific">Collybiopsis confluens</name>
    <dbReference type="NCBI Taxonomy" id="2823264"/>
    <lineage>
        <taxon>Eukaryota</taxon>
        <taxon>Fungi</taxon>
        <taxon>Dikarya</taxon>
        <taxon>Basidiomycota</taxon>
        <taxon>Agaricomycotina</taxon>
        <taxon>Agaricomycetes</taxon>
        <taxon>Agaricomycetidae</taxon>
        <taxon>Agaricales</taxon>
        <taxon>Marasmiineae</taxon>
        <taxon>Omphalotaceae</taxon>
        <taxon>Collybiopsis</taxon>
    </lineage>
</organism>
<dbReference type="Proteomes" id="UP000518752">
    <property type="component" value="Unassembled WGS sequence"/>
</dbReference>
<proteinExistence type="predicted"/>
<comment type="caution">
    <text evidence="1">The sequence shown here is derived from an EMBL/GenBank/DDBJ whole genome shotgun (WGS) entry which is preliminary data.</text>
</comment>
<protein>
    <submittedName>
        <fullName evidence="1">Uncharacterized protein</fullName>
    </submittedName>
</protein>
<dbReference type="OrthoDB" id="5278911at2759"/>